<dbReference type="RefSeq" id="WP_061146938.1">
    <property type="nucleotide sequence ID" value="NZ_FCOM02000008.1"/>
</dbReference>
<feature type="signal peptide" evidence="1">
    <location>
        <begin position="1"/>
        <end position="23"/>
    </location>
</feature>
<protein>
    <submittedName>
        <fullName evidence="2">Type VI secretion lipoprotein</fullName>
    </submittedName>
</protein>
<proteinExistence type="predicted"/>
<evidence type="ECO:0000313" key="2">
    <source>
        <dbReference type="EMBL" id="SAL50903.1"/>
    </source>
</evidence>
<dbReference type="PROSITE" id="PS51257">
    <property type="entry name" value="PROKAR_LIPOPROTEIN"/>
    <property type="match status" value="1"/>
</dbReference>
<keyword evidence="3" id="KW-1185">Reference proteome</keyword>
<dbReference type="NCBIfam" id="TIGR03352">
    <property type="entry name" value="VI_chp_3"/>
    <property type="match status" value="1"/>
</dbReference>
<feature type="chain" id="PRO_5007627012" evidence="1">
    <location>
        <begin position="24"/>
        <end position="177"/>
    </location>
</feature>
<gene>
    <name evidence="2" type="ORF">AWB74_02351</name>
</gene>
<dbReference type="InterPro" id="IPR038706">
    <property type="entry name" value="Type_VI_SciN-like_sf"/>
</dbReference>
<evidence type="ECO:0000256" key="1">
    <source>
        <dbReference type="SAM" id="SignalP"/>
    </source>
</evidence>
<dbReference type="PANTHER" id="PTHR37625:SF4">
    <property type="entry name" value="OUTER MEMBRANE LIPOPROTEIN"/>
    <property type="match status" value="1"/>
</dbReference>
<dbReference type="InterPro" id="IPR017734">
    <property type="entry name" value="T6SS_SciN"/>
</dbReference>
<accession>A0A158I3J1</accession>
<dbReference type="Proteomes" id="UP000055019">
    <property type="component" value="Unassembled WGS sequence"/>
</dbReference>
<dbReference type="OrthoDB" id="7021080at2"/>
<keyword evidence="1" id="KW-0732">Signal</keyword>
<organism evidence="2 3">
    <name type="scientific">Caballeronia arvi</name>
    <dbReference type="NCBI Taxonomy" id="1777135"/>
    <lineage>
        <taxon>Bacteria</taxon>
        <taxon>Pseudomonadati</taxon>
        <taxon>Pseudomonadota</taxon>
        <taxon>Betaproteobacteria</taxon>
        <taxon>Burkholderiales</taxon>
        <taxon>Burkholderiaceae</taxon>
        <taxon>Caballeronia</taxon>
    </lineage>
</organism>
<evidence type="ECO:0000313" key="3">
    <source>
        <dbReference type="Proteomes" id="UP000055019"/>
    </source>
</evidence>
<dbReference type="Pfam" id="PF12790">
    <property type="entry name" value="T6SS-SciN"/>
    <property type="match status" value="1"/>
</dbReference>
<dbReference type="Gene3D" id="2.60.40.4150">
    <property type="entry name" value="Type VI secretion system, lipoprotein SciN"/>
    <property type="match status" value="1"/>
</dbReference>
<dbReference type="PANTHER" id="PTHR37625">
    <property type="entry name" value="OUTER MEMBRANE LIPOPROTEIN-RELATED"/>
    <property type="match status" value="1"/>
</dbReference>
<keyword evidence="2" id="KW-0449">Lipoprotein</keyword>
<reference evidence="2" key="1">
    <citation type="submission" date="2016-01" db="EMBL/GenBank/DDBJ databases">
        <authorList>
            <person name="Peeters C."/>
        </authorList>
    </citation>
    <scope>NUCLEOTIDE SEQUENCE [LARGE SCALE GENOMIC DNA]</scope>
    <source>
        <strain evidence="2">LMG 29317</strain>
    </source>
</reference>
<name>A0A158I3J1_9BURK</name>
<dbReference type="AlphaFoldDB" id="A0A158I3J1"/>
<sequence>MFKRNLAASAAIALLLTGCGAWQAVSDSSVAAYDAVFHRRVKVLDIDLTARAALNQDGAGRSTSVAVRVYQLKDRKLFDAASYDDLIKNDATVLAQDLQANMATVVNPGASASLSQPMQKETEFVAIAAFYRDPGKDGAWKQVIAAKKLSADDPLKLTLADRTLTPDDDDSKAKKSK</sequence>
<dbReference type="EMBL" id="FCOM02000008">
    <property type="protein sequence ID" value="SAL50903.1"/>
    <property type="molecule type" value="Genomic_DNA"/>
</dbReference>
<comment type="caution">
    <text evidence="2">The sequence shown here is derived from an EMBL/GenBank/DDBJ whole genome shotgun (WGS) entry which is preliminary data.</text>
</comment>